<name>A0A5E8B4M0_9ASCO</name>
<dbReference type="RefSeq" id="XP_031851721.1">
    <property type="nucleotide sequence ID" value="XM_031995830.1"/>
</dbReference>
<dbReference type="InterPro" id="IPR002495">
    <property type="entry name" value="Glyco_trans_8"/>
</dbReference>
<evidence type="ECO:0008006" key="4">
    <source>
        <dbReference type="Google" id="ProtNLM"/>
    </source>
</evidence>
<dbReference type="Gene3D" id="3.90.550.10">
    <property type="entry name" value="Spore Coat Polysaccharide Biosynthesis Protein SpsA, Chain A"/>
    <property type="match status" value="1"/>
</dbReference>
<evidence type="ECO:0000313" key="2">
    <source>
        <dbReference type="EMBL" id="VVT46223.1"/>
    </source>
</evidence>
<keyword evidence="1" id="KW-0472">Membrane</keyword>
<evidence type="ECO:0000256" key="1">
    <source>
        <dbReference type="SAM" id="Phobius"/>
    </source>
</evidence>
<evidence type="ECO:0000313" key="3">
    <source>
        <dbReference type="Proteomes" id="UP000398389"/>
    </source>
</evidence>
<sequence length="361" mass="41329">MRLLRASCVLALILFAGIYLVSMLLIRLTPSSQRDGAAAAAAAVNGLYGSLSSGSRAARSGAAAAINNMPLFDLQTPERRARTVEPFDYSKIKKRRKYALASSVQTAKYANYAATLGYSILKHNDVDALDLEMVLLIRTDGKDAITPQNITNLEKVGWNVREGEELEFEEVKTSDIRPWHRHNFNKLHLWTWTQYEKVIFVDADVICKNAFADILHMPGDIAASPDVWSNILVDNRFNSGVLVLRPNVDEFRVLSKAVSDPNMHKPREADQAFLNAFYKFRYYGMPFKYNLNLVMVAHHRVHWDSLWDEAVFVHMTVKKPEPDKWCLPERNCAEWEVNRYYQQVNKEMHAFYGFKDLMVYG</sequence>
<keyword evidence="1" id="KW-1133">Transmembrane helix</keyword>
<reference evidence="2 3" key="1">
    <citation type="submission" date="2019-09" db="EMBL/GenBank/DDBJ databases">
        <authorList>
            <person name="Brejova B."/>
        </authorList>
    </citation>
    <scope>NUCLEOTIDE SEQUENCE [LARGE SCALE GENOMIC DNA]</scope>
</reference>
<gene>
    <name evidence="2" type="ORF">SAPINGB_P001107</name>
</gene>
<dbReference type="AlphaFoldDB" id="A0A5E8B4M0"/>
<dbReference type="GO" id="GO:0016757">
    <property type="term" value="F:glycosyltransferase activity"/>
    <property type="evidence" value="ECO:0007669"/>
    <property type="project" value="InterPro"/>
</dbReference>
<protein>
    <recommendedName>
        <fullName evidence="4">Glycosyltransferase family 8 protein</fullName>
    </recommendedName>
</protein>
<proteinExistence type="predicted"/>
<accession>A0A5E8B4M0</accession>
<dbReference type="GeneID" id="43579930"/>
<keyword evidence="3" id="KW-1185">Reference proteome</keyword>
<dbReference type="PANTHER" id="PTHR11183">
    <property type="entry name" value="GLYCOGENIN SUBFAMILY MEMBER"/>
    <property type="match status" value="1"/>
</dbReference>
<dbReference type="Pfam" id="PF01501">
    <property type="entry name" value="Glyco_transf_8"/>
    <property type="match status" value="1"/>
</dbReference>
<organism evidence="2 3">
    <name type="scientific">Magnusiomyces paraingens</name>
    <dbReference type="NCBI Taxonomy" id="2606893"/>
    <lineage>
        <taxon>Eukaryota</taxon>
        <taxon>Fungi</taxon>
        <taxon>Dikarya</taxon>
        <taxon>Ascomycota</taxon>
        <taxon>Saccharomycotina</taxon>
        <taxon>Dipodascomycetes</taxon>
        <taxon>Dipodascales</taxon>
        <taxon>Dipodascaceae</taxon>
        <taxon>Magnusiomyces</taxon>
    </lineage>
</organism>
<dbReference type="Proteomes" id="UP000398389">
    <property type="component" value="Unassembled WGS sequence"/>
</dbReference>
<dbReference type="EMBL" id="CABVLU010000001">
    <property type="protein sequence ID" value="VVT46223.1"/>
    <property type="molecule type" value="Genomic_DNA"/>
</dbReference>
<dbReference type="InterPro" id="IPR050587">
    <property type="entry name" value="GNT1/Glycosyltrans_8"/>
</dbReference>
<feature type="transmembrane region" description="Helical" evidence="1">
    <location>
        <begin position="7"/>
        <end position="26"/>
    </location>
</feature>
<keyword evidence="1" id="KW-0812">Transmembrane</keyword>
<dbReference type="SUPFAM" id="SSF53448">
    <property type="entry name" value="Nucleotide-diphospho-sugar transferases"/>
    <property type="match status" value="1"/>
</dbReference>
<dbReference type="OrthoDB" id="2014201at2759"/>
<dbReference type="InterPro" id="IPR029044">
    <property type="entry name" value="Nucleotide-diphossugar_trans"/>
</dbReference>